<keyword evidence="4" id="KW-0067">ATP-binding</keyword>
<dbReference type="InterPro" id="IPR020472">
    <property type="entry name" value="WD40_PAC1"/>
</dbReference>
<keyword evidence="4" id="KW-0547">Nucleotide-binding</keyword>
<feature type="repeat" description="WD" evidence="3">
    <location>
        <begin position="361"/>
        <end position="402"/>
    </location>
</feature>
<evidence type="ECO:0000313" key="7">
    <source>
        <dbReference type="Proteomes" id="UP000269154"/>
    </source>
</evidence>
<dbReference type="NCBIfam" id="NF045510">
    <property type="entry name" value="4Cys_prefix_kin"/>
    <property type="match status" value="1"/>
</dbReference>
<comment type="caution">
    <text evidence="6">The sequence shown here is derived from an EMBL/GenBank/DDBJ whole genome shotgun (WGS) entry which is preliminary data.</text>
</comment>
<dbReference type="EMBL" id="RCBY01000098">
    <property type="protein sequence ID" value="RQH38978.1"/>
    <property type="molecule type" value="Genomic_DNA"/>
</dbReference>
<evidence type="ECO:0000256" key="4">
    <source>
        <dbReference type="PROSITE-ProRule" id="PRU10141"/>
    </source>
</evidence>
<gene>
    <name evidence="6" type="ORF">D5R40_17330</name>
</gene>
<dbReference type="InterPro" id="IPR015943">
    <property type="entry name" value="WD40/YVTN_repeat-like_dom_sf"/>
</dbReference>
<dbReference type="InterPro" id="IPR001680">
    <property type="entry name" value="WD40_rpt"/>
</dbReference>
<name>A0A3N6PAC6_9CYAN</name>
<dbReference type="PROSITE" id="PS50294">
    <property type="entry name" value="WD_REPEATS_REGION"/>
    <property type="match status" value="7"/>
</dbReference>
<dbReference type="Gene3D" id="2.130.10.10">
    <property type="entry name" value="YVTN repeat-like/Quinoprotein amine dehydrogenase"/>
    <property type="match status" value="3"/>
</dbReference>
<keyword evidence="7" id="KW-1185">Reference proteome</keyword>
<feature type="repeat" description="WD" evidence="3">
    <location>
        <begin position="407"/>
        <end position="448"/>
    </location>
</feature>
<dbReference type="PROSITE" id="PS50082">
    <property type="entry name" value="WD_REPEATS_2"/>
    <property type="match status" value="7"/>
</dbReference>
<keyword evidence="2" id="KW-0677">Repeat</keyword>
<dbReference type="PRINTS" id="PR00320">
    <property type="entry name" value="GPROTEINBRPT"/>
</dbReference>
<dbReference type="PANTHER" id="PTHR19879">
    <property type="entry name" value="TRANSCRIPTION INITIATION FACTOR TFIID"/>
    <property type="match status" value="1"/>
</dbReference>
<dbReference type="PROSITE" id="PS50011">
    <property type="entry name" value="PROTEIN_KINASE_DOM"/>
    <property type="match status" value="1"/>
</dbReference>
<feature type="repeat" description="WD" evidence="3">
    <location>
        <begin position="573"/>
        <end position="608"/>
    </location>
</feature>
<evidence type="ECO:0000256" key="2">
    <source>
        <dbReference type="ARBA" id="ARBA00022737"/>
    </source>
</evidence>
<dbReference type="Gene3D" id="3.30.200.20">
    <property type="entry name" value="Phosphorylase Kinase, domain 1"/>
    <property type="match status" value="1"/>
</dbReference>
<dbReference type="PROSITE" id="PS00678">
    <property type="entry name" value="WD_REPEATS_1"/>
    <property type="match status" value="2"/>
</dbReference>
<dbReference type="Pfam" id="PF00400">
    <property type="entry name" value="WD40"/>
    <property type="match status" value="7"/>
</dbReference>
<keyword evidence="1 3" id="KW-0853">WD repeat</keyword>
<dbReference type="SUPFAM" id="SSF56112">
    <property type="entry name" value="Protein kinase-like (PK-like)"/>
    <property type="match status" value="1"/>
</dbReference>
<dbReference type="InterPro" id="IPR000719">
    <property type="entry name" value="Prot_kinase_dom"/>
</dbReference>
<dbReference type="RefSeq" id="WP_124147291.1">
    <property type="nucleotide sequence ID" value="NZ_CAWOKI010000252.1"/>
</dbReference>
<dbReference type="InterPro" id="IPR019775">
    <property type="entry name" value="WD40_repeat_CS"/>
</dbReference>
<evidence type="ECO:0000256" key="1">
    <source>
        <dbReference type="ARBA" id="ARBA00022574"/>
    </source>
</evidence>
<accession>A0A3N6PAC6</accession>
<dbReference type="Proteomes" id="UP000269154">
    <property type="component" value="Unassembled WGS sequence"/>
</dbReference>
<dbReference type="Gene3D" id="1.10.510.10">
    <property type="entry name" value="Transferase(Phosphotransferase) domain 1"/>
    <property type="match status" value="1"/>
</dbReference>
<dbReference type="GO" id="GO:0004672">
    <property type="term" value="F:protein kinase activity"/>
    <property type="evidence" value="ECO:0007669"/>
    <property type="project" value="InterPro"/>
</dbReference>
<evidence type="ECO:0000259" key="5">
    <source>
        <dbReference type="PROSITE" id="PS50011"/>
    </source>
</evidence>
<dbReference type="Pfam" id="PF00069">
    <property type="entry name" value="Pkinase"/>
    <property type="match status" value="1"/>
</dbReference>
<feature type="repeat" description="WD" evidence="3">
    <location>
        <begin position="449"/>
        <end position="490"/>
    </location>
</feature>
<dbReference type="SUPFAM" id="SSF50978">
    <property type="entry name" value="WD40 repeat-like"/>
    <property type="match status" value="1"/>
</dbReference>
<reference evidence="6 7" key="1">
    <citation type="journal article" date="2018" name="ACS Chem. Biol.">
        <title>Ketoreductase domain dysfunction expands chemodiversity: malyngamide biosynthesis in the cyanobacterium Okeania hirsuta.</title>
        <authorList>
            <person name="Moss N.A."/>
            <person name="Leao T."/>
            <person name="Rankin M."/>
            <person name="McCullough T.M."/>
            <person name="Qu P."/>
            <person name="Korobeynikov A."/>
            <person name="Smith J.L."/>
            <person name="Gerwick L."/>
            <person name="Gerwick W.H."/>
        </authorList>
    </citation>
    <scope>NUCLEOTIDE SEQUENCE [LARGE SCALE GENOMIC DNA]</scope>
    <source>
        <strain evidence="6 7">PAB10Feb10-1</strain>
    </source>
</reference>
<dbReference type="AlphaFoldDB" id="A0A3N6PAC6"/>
<dbReference type="OrthoDB" id="500858at2"/>
<protein>
    <recommendedName>
        <fullName evidence="5">Protein kinase domain-containing protein</fullName>
    </recommendedName>
</protein>
<dbReference type="InterPro" id="IPR011009">
    <property type="entry name" value="Kinase-like_dom_sf"/>
</dbReference>
<dbReference type="InterPro" id="IPR036322">
    <property type="entry name" value="WD40_repeat_dom_sf"/>
</dbReference>
<dbReference type="GO" id="GO:0005524">
    <property type="term" value="F:ATP binding"/>
    <property type="evidence" value="ECO:0007669"/>
    <property type="project" value="UniProtKB-UniRule"/>
</dbReference>
<dbReference type="PROSITE" id="PS00107">
    <property type="entry name" value="PROTEIN_KINASE_ATP"/>
    <property type="match status" value="1"/>
</dbReference>
<feature type="repeat" description="WD" evidence="3">
    <location>
        <begin position="315"/>
        <end position="356"/>
    </location>
</feature>
<dbReference type="SMART" id="SM00220">
    <property type="entry name" value="S_TKc"/>
    <property type="match status" value="1"/>
</dbReference>
<sequence length="608" mass="66686">MSYCYNPTCQKPQNPDKNIFCQSCGAKLILREHYRLLKPIGIGTFSRTFLAVDQDIPSKPICVIKQFLPVGIPGKNAAQNISEIEKASASFSREALQLDKLGKHPQIPSLLAYFVVSSYRYLVQEYIEGKNLAQELKEQGTFNEQKIRKFLREILPVLQFIHKNQVIHRDIKPENIIRRGTNENEYDWGRNLYLVGFGAAKAISTNPAVKSGTVIGSPEYTAPEQLIGQAVFASDIYSLGVVCIQLMTLLDPFDLRHGEEWLWQEHLPRPVSTSLNNIIDRMLEPALQQRYHSVEEVLNDLMQTTKSSWEGYESLESYGDQVRTVAFSIDGQTVVSGGEDNSIKVWTLKTGSEPRTLGGWMFSHSGWVQEVAFSSDGQTLVSGSNDGTVKVWNLGTGKLVRTLGGWLGQDWGAVQAIAISQDGQILASGHGDKTVKVWYLNSGKMRGYLKGHTAWVESVAISPDGKVLASGSGDKTIKLWDVGTGRLLLTLTGHSDVVRSVAIAPDGQILASGSSDNTIRLWQLATGDLLGILQHPDGVNAVAISPDGLILASGCRDGNMYLWNPYTMEELGVLSQEAVVNAVTFSVDGQMLAAGCGDGSVGIWRRLS</sequence>
<evidence type="ECO:0000256" key="3">
    <source>
        <dbReference type="PROSITE-ProRule" id="PRU00221"/>
    </source>
</evidence>
<dbReference type="SMART" id="SM00320">
    <property type="entry name" value="WD40"/>
    <property type="match status" value="7"/>
</dbReference>
<feature type="repeat" description="WD" evidence="3">
    <location>
        <begin position="491"/>
        <end position="532"/>
    </location>
</feature>
<feature type="repeat" description="WD" evidence="3">
    <location>
        <begin position="532"/>
        <end position="564"/>
    </location>
</feature>
<proteinExistence type="predicted"/>
<dbReference type="PANTHER" id="PTHR19879:SF9">
    <property type="entry name" value="TRANSCRIPTION INITIATION FACTOR TFIID SUBUNIT 5"/>
    <property type="match status" value="1"/>
</dbReference>
<dbReference type="CDD" id="cd14014">
    <property type="entry name" value="STKc_PknB_like"/>
    <property type="match status" value="1"/>
</dbReference>
<dbReference type="CDD" id="cd00200">
    <property type="entry name" value="WD40"/>
    <property type="match status" value="1"/>
</dbReference>
<evidence type="ECO:0000313" key="6">
    <source>
        <dbReference type="EMBL" id="RQH38978.1"/>
    </source>
</evidence>
<feature type="domain" description="Protein kinase" evidence="5">
    <location>
        <begin position="34"/>
        <end position="302"/>
    </location>
</feature>
<dbReference type="InterPro" id="IPR017441">
    <property type="entry name" value="Protein_kinase_ATP_BS"/>
</dbReference>
<organism evidence="6 7">
    <name type="scientific">Okeania hirsuta</name>
    <dbReference type="NCBI Taxonomy" id="1458930"/>
    <lineage>
        <taxon>Bacteria</taxon>
        <taxon>Bacillati</taxon>
        <taxon>Cyanobacteriota</taxon>
        <taxon>Cyanophyceae</taxon>
        <taxon>Oscillatoriophycideae</taxon>
        <taxon>Oscillatoriales</taxon>
        <taxon>Microcoleaceae</taxon>
        <taxon>Okeania</taxon>
    </lineage>
</organism>
<feature type="binding site" evidence="4">
    <location>
        <position position="65"/>
    </location>
    <ligand>
        <name>ATP</name>
        <dbReference type="ChEBI" id="CHEBI:30616"/>
    </ligand>
</feature>